<sequence>MRRARRSTRLMEMLGGSCPHCEWQAVAESYAKIVELYQRHLRDEHPEAWLRS</sequence>
<dbReference type="Proteomes" id="UP000007813">
    <property type="component" value="Unassembled WGS sequence"/>
</dbReference>
<dbReference type="AlphaFoldDB" id="J3JHP7"/>
<name>J3JHP7_9EURY</name>
<reference evidence="1 2" key="1">
    <citation type="journal article" date="2012" name="J. Bacteriol.">
        <title>Draft Genome Sequence of the Extremely Halophilic Archaeon Halogranum salarium B-1T.</title>
        <authorList>
            <person name="Kim K.K."/>
            <person name="Lee K.C."/>
            <person name="Lee J.S."/>
        </authorList>
    </citation>
    <scope>NUCLEOTIDE SEQUENCE [LARGE SCALE GENOMIC DNA]</scope>
    <source>
        <strain evidence="1 2">B-1</strain>
    </source>
</reference>
<organism evidence="1 2">
    <name type="scientific">Halogranum salarium B-1</name>
    <dbReference type="NCBI Taxonomy" id="1210908"/>
    <lineage>
        <taxon>Archaea</taxon>
        <taxon>Methanobacteriati</taxon>
        <taxon>Methanobacteriota</taxon>
        <taxon>Stenosarchaea group</taxon>
        <taxon>Halobacteria</taxon>
        <taxon>Halobacteriales</taxon>
        <taxon>Haloferacaceae</taxon>
    </lineage>
</organism>
<proteinExistence type="predicted"/>
<accession>J3JHP7</accession>
<evidence type="ECO:0000313" key="2">
    <source>
        <dbReference type="Proteomes" id="UP000007813"/>
    </source>
</evidence>
<protein>
    <submittedName>
        <fullName evidence="1">Uncharacterized protein</fullName>
    </submittedName>
</protein>
<evidence type="ECO:0000313" key="1">
    <source>
        <dbReference type="EMBL" id="EJN61166.1"/>
    </source>
</evidence>
<gene>
    <name evidence="1" type="ORF">HSB1_02070</name>
</gene>
<comment type="caution">
    <text evidence="1">The sequence shown here is derived from an EMBL/GenBank/DDBJ whole genome shotgun (WGS) entry which is preliminary data.</text>
</comment>
<dbReference type="eggNOG" id="arCOG10181">
    <property type="taxonomic scope" value="Archaea"/>
</dbReference>
<dbReference type="EMBL" id="ALJD01000002">
    <property type="protein sequence ID" value="EJN61166.1"/>
    <property type="molecule type" value="Genomic_DNA"/>
</dbReference>